<accession>A0AA92TP47</accession>
<feature type="domain" description="RNA polymerase sigma factor 70 region 4 type 2" evidence="7">
    <location>
        <begin position="121"/>
        <end position="172"/>
    </location>
</feature>
<keyword evidence="2" id="KW-0805">Transcription regulation</keyword>
<feature type="compositionally biased region" description="Basic and acidic residues" evidence="5">
    <location>
        <begin position="220"/>
        <end position="232"/>
    </location>
</feature>
<comment type="similarity">
    <text evidence="1">Belongs to the sigma-70 factor family. ECF subfamily.</text>
</comment>
<evidence type="ECO:0000256" key="4">
    <source>
        <dbReference type="ARBA" id="ARBA00023163"/>
    </source>
</evidence>
<protein>
    <submittedName>
        <fullName evidence="8">RNA polymerase</fullName>
    </submittedName>
</protein>
<dbReference type="InterPro" id="IPR014284">
    <property type="entry name" value="RNA_pol_sigma-70_dom"/>
</dbReference>
<organism evidence="8 9">
    <name type="scientific">Segatella copri</name>
    <dbReference type="NCBI Taxonomy" id="165179"/>
    <lineage>
        <taxon>Bacteria</taxon>
        <taxon>Pseudomonadati</taxon>
        <taxon>Bacteroidota</taxon>
        <taxon>Bacteroidia</taxon>
        <taxon>Bacteroidales</taxon>
        <taxon>Prevotellaceae</taxon>
        <taxon>Segatella</taxon>
    </lineage>
</organism>
<feature type="domain" description="RNA polymerase sigma-70 region 2" evidence="6">
    <location>
        <begin position="23"/>
        <end position="88"/>
    </location>
</feature>
<evidence type="ECO:0000313" key="8">
    <source>
        <dbReference type="EMBL" id="RGU89830.1"/>
    </source>
</evidence>
<sequence length="562" mass="63833">MKSKIITLVEKAKKGDTAAFSMLYQIFYPKMKGICIKILKEDKDVADDLVQDAFILALAAIKNLKNSQRFSQWLTSITTNLALKYQEKDNKIQFISLATLDEATTEEIEEETIPESTITYDKLMAAIEELPEGYKKVFKMYVLDGLSHQEIAAILNIVPHTSSSQLARAKVMLKGLLDIKTLAVLILALIGIPIYKNFLNKKPSLPQKETSLASHRSAKKKQENKDTLHNNKELPVYSRTKQRQRIIARNMNTTVNHDTTQTSIILAIDSIDNNRNITKNYNDTIFHIDSIFSSKKNDEYNYIVENDQVKKKGKWHIMALGSLGTSIIQNTYKMITGKDDSASSGQPTGPDGFKDFTTWEDYAQYLHRITPGEPTQENLAMEEIADHNQGKIIESEHHNKPITIGIAVNKRIGGKFSIETGLKYSFLKSDFRLGTGNYFVDKEQKLHYLGIPLNVSYQLIRYKKISAYSSAGITLHVPIFGKTTADYITDGFSVYTNDWKVTPPIQWTTNTSLGIQYQFIPNVNLFVEPTLNWYIPNGSNIKNSWTEHPFTFTVPIGIRFTW</sequence>
<dbReference type="PANTHER" id="PTHR43133">
    <property type="entry name" value="RNA POLYMERASE ECF-TYPE SIGMA FACTO"/>
    <property type="match status" value="1"/>
</dbReference>
<dbReference type="SUPFAM" id="SSF88946">
    <property type="entry name" value="Sigma2 domain of RNA polymerase sigma factors"/>
    <property type="match status" value="1"/>
</dbReference>
<comment type="caution">
    <text evidence="8">The sequence shown here is derived from an EMBL/GenBank/DDBJ whole genome shotgun (WGS) entry which is preliminary data.</text>
</comment>
<feature type="region of interest" description="Disordered" evidence="5">
    <location>
        <begin position="209"/>
        <end position="232"/>
    </location>
</feature>
<dbReference type="PANTHER" id="PTHR43133:SF46">
    <property type="entry name" value="RNA POLYMERASE SIGMA-70 FACTOR ECF SUBFAMILY"/>
    <property type="match status" value="1"/>
</dbReference>
<dbReference type="InterPro" id="IPR013249">
    <property type="entry name" value="RNA_pol_sigma70_r4_t2"/>
</dbReference>
<evidence type="ECO:0000256" key="2">
    <source>
        <dbReference type="ARBA" id="ARBA00023015"/>
    </source>
</evidence>
<dbReference type="InterPro" id="IPR013324">
    <property type="entry name" value="RNA_pol_sigma_r3/r4-like"/>
</dbReference>
<keyword evidence="4" id="KW-0804">Transcription</keyword>
<dbReference type="InterPro" id="IPR013325">
    <property type="entry name" value="RNA_pol_sigma_r2"/>
</dbReference>
<gene>
    <name evidence="8" type="ORF">DWW35_14715</name>
</gene>
<evidence type="ECO:0000256" key="1">
    <source>
        <dbReference type="ARBA" id="ARBA00010641"/>
    </source>
</evidence>
<dbReference type="SUPFAM" id="SSF88659">
    <property type="entry name" value="Sigma3 and sigma4 domains of RNA polymerase sigma factors"/>
    <property type="match status" value="1"/>
</dbReference>
<dbReference type="Proteomes" id="UP000285236">
    <property type="component" value="Unassembled WGS sequence"/>
</dbReference>
<dbReference type="GO" id="GO:0003677">
    <property type="term" value="F:DNA binding"/>
    <property type="evidence" value="ECO:0007669"/>
    <property type="project" value="InterPro"/>
</dbReference>
<dbReference type="SUPFAM" id="SSF56925">
    <property type="entry name" value="OMPA-like"/>
    <property type="match status" value="1"/>
</dbReference>
<evidence type="ECO:0000313" key="9">
    <source>
        <dbReference type="Proteomes" id="UP000285236"/>
    </source>
</evidence>
<dbReference type="InterPro" id="IPR011250">
    <property type="entry name" value="OMP/PagP_B-barrel"/>
</dbReference>
<dbReference type="Gene3D" id="1.10.1740.10">
    <property type="match status" value="1"/>
</dbReference>
<dbReference type="CDD" id="cd06171">
    <property type="entry name" value="Sigma70_r4"/>
    <property type="match status" value="1"/>
</dbReference>
<dbReference type="Pfam" id="PF04542">
    <property type="entry name" value="Sigma70_r2"/>
    <property type="match status" value="1"/>
</dbReference>
<dbReference type="Gene3D" id="1.10.10.10">
    <property type="entry name" value="Winged helix-like DNA-binding domain superfamily/Winged helix DNA-binding domain"/>
    <property type="match status" value="1"/>
</dbReference>
<dbReference type="Pfam" id="PF08281">
    <property type="entry name" value="Sigma70_r4_2"/>
    <property type="match status" value="1"/>
</dbReference>
<dbReference type="InterPro" id="IPR039425">
    <property type="entry name" value="RNA_pol_sigma-70-like"/>
</dbReference>
<keyword evidence="3" id="KW-0731">Sigma factor</keyword>
<dbReference type="AlphaFoldDB" id="A0AA92TP47"/>
<reference evidence="8 9" key="1">
    <citation type="submission" date="2018-08" db="EMBL/GenBank/DDBJ databases">
        <title>A genome reference for cultivated species of the human gut microbiota.</title>
        <authorList>
            <person name="Zou Y."/>
            <person name="Xue W."/>
            <person name="Luo G."/>
        </authorList>
    </citation>
    <scope>NUCLEOTIDE SEQUENCE [LARGE SCALE GENOMIC DNA]</scope>
    <source>
        <strain evidence="8 9">AF15-25</strain>
    </source>
</reference>
<dbReference type="RefSeq" id="WP_118081943.1">
    <property type="nucleotide sequence ID" value="NZ_QRYP01000066.1"/>
</dbReference>
<proteinExistence type="inferred from homology"/>
<dbReference type="Gene3D" id="2.40.160.20">
    <property type="match status" value="1"/>
</dbReference>
<evidence type="ECO:0000256" key="3">
    <source>
        <dbReference type="ARBA" id="ARBA00023082"/>
    </source>
</evidence>
<evidence type="ECO:0000259" key="6">
    <source>
        <dbReference type="Pfam" id="PF04542"/>
    </source>
</evidence>
<name>A0AA92TP47_9BACT</name>
<dbReference type="EMBL" id="QRYP01000066">
    <property type="protein sequence ID" value="RGU89830.1"/>
    <property type="molecule type" value="Genomic_DNA"/>
</dbReference>
<dbReference type="GO" id="GO:0016987">
    <property type="term" value="F:sigma factor activity"/>
    <property type="evidence" value="ECO:0007669"/>
    <property type="project" value="UniProtKB-KW"/>
</dbReference>
<evidence type="ECO:0000256" key="5">
    <source>
        <dbReference type="SAM" id="MobiDB-lite"/>
    </source>
</evidence>
<dbReference type="NCBIfam" id="TIGR02937">
    <property type="entry name" value="sigma70-ECF"/>
    <property type="match status" value="1"/>
</dbReference>
<dbReference type="GO" id="GO:0006352">
    <property type="term" value="P:DNA-templated transcription initiation"/>
    <property type="evidence" value="ECO:0007669"/>
    <property type="project" value="InterPro"/>
</dbReference>
<evidence type="ECO:0000259" key="7">
    <source>
        <dbReference type="Pfam" id="PF08281"/>
    </source>
</evidence>
<dbReference type="InterPro" id="IPR007627">
    <property type="entry name" value="RNA_pol_sigma70_r2"/>
</dbReference>
<dbReference type="InterPro" id="IPR036388">
    <property type="entry name" value="WH-like_DNA-bd_sf"/>
</dbReference>